<evidence type="ECO:0000256" key="9">
    <source>
        <dbReference type="ARBA" id="ARBA00047671"/>
    </source>
</evidence>
<evidence type="ECO:0000313" key="15">
    <source>
        <dbReference type="Proteomes" id="UP000287823"/>
    </source>
</evidence>
<dbReference type="InterPro" id="IPR045864">
    <property type="entry name" value="aa-tRNA-synth_II/BPL/LPL"/>
</dbReference>
<dbReference type="InterPro" id="IPR004154">
    <property type="entry name" value="Anticodon-bd"/>
</dbReference>
<comment type="subunit">
    <text evidence="2 12">Homodimer.</text>
</comment>
<dbReference type="GO" id="GO:0005524">
    <property type="term" value="F:ATP binding"/>
    <property type="evidence" value="ECO:0007669"/>
    <property type="project" value="UniProtKB-UniRule"/>
</dbReference>
<evidence type="ECO:0000256" key="7">
    <source>
        <dbReference type="ARBA" id="ARBA00022917"/>
    </source>
</evidence>
<name>A0A432WLD2_9GAMM</name>
<dbReference type="Gene3D" id="3.30.930.10">
    <property type="entry name" value="Bira Bifunctional Protein, Domain 2"/>
    <property type="match status" value="2"/>
</dbReference>
<keyword evidence="8 12" id="KW-0030">Aminoacyl-tRNA synthetase</keyword>
<comment type="catalytic activity">
    <reaction evidence="9 12">
        <text>tRNA(Pro) + L-proline + ATP = L-prolyl-tRNA(Pro) + AMP + diphosphate</text>
        <dbReference type="Rhea" id="RHEA:14305"/>
        <dbReference type="Rhea" id="RHEA-COMP:9700"/>
        <dbReference type="Rhea" id="RHEA-COMP:9702"/>
        <dbReference type="ChEBI" id="CHEBI:30616"/>
        <dbReference type="ChEBI" id="CHEBI:33019"/>
        <dbReference type="ChEBI" id="CHEBI:60039"/>
        <dbReference type="ChEBI" id="CHEBI:78442"/>
        <dbReference type="ChEBI" id="CHEBI:78532"/>
        <dbReference type="ChEBI" id="CHEBI:456215"/>
        <dbReference type="EC" id="6.1.1.15"/>
    </reaction>
</comment>
<reference evidence="14 15" key="1">
    <citation type="journal article" date="2011" name="Front. Microbiol.">
        <title>Genomic signatures of strain selection and enhancement in Bacillus atrophaeus var. globigii, a historical biowarfare simulant.</title>
        <authorList>
            <person name="Gibbons H.S."/>
            <person name="Broomall S.M."/>
            <person name="McNew L.A."/>
            <person name="Daligault H."/>
            <person name="Chapman C."/>
            <person name="Bruce D."/>
            <person name="Karavis M."/>
            <person name="Krepps M."/>
            <person name="McGregor P.A."/>
            <person name="Hong C."/>
            <person name="Park K.H."/>
            <person name="Akmal A."/>
            <person name="Feldman A."/>
            <person name="Lin J.S."/>
            <person name="Chang W.E."/>
            <person name="Higgs B.W."/>
            <person name="Demirev P."/>
            <person name="Lindquist J."/>
            <person name="Liem A."/>
            <person name="Fochler E."/>
            <person name="Read T.D."/>
            <person name="Tapia R."/>
            <person name="Johnson S."/>
            <person name="Bishop-Lilly K.A."/>
            <person name="Detter C."/>
            <person name="Han C."/>
            <person name="Sozhamannan S."/>
            <person name="Rosenzweig C.N."/>
            <person name="Skowronski E.W."/>
        </authorList>
    </citation>
    <scope>NUCLEOTIDE SEQUENCE [LARGE SCALE GENOMIC DNA]</scope>
    <source>
        <strain evidence="14 15">Y4G10-17</strain>
    </source>
</reference>
<dbReference type="PANTHER" id="PTHR42753">
    <property type="entry name" value="MITOCHONDRIAL RIBOSOME PROTEIN L39/PROLYL-TRNA LIGASE FAMILY MEMBER"/>
    <property type="match status" value="1"/>
</dbReference>
<evidence type="ECO:0000313" key="14">
    <source>
        <dbReference type="EMBL" id="RUO34620.1"/>
    </source>
</evidence>
<dbReference type="FunFam" id="3.30.930.10:FF:000043">
    <property type="entry name" value="Proline--tRNA ligase"/>
    <property type="match status" value="1"/>
</dbReference>
<evidence type="ECO:0000256" key="12">
    <source>
        <dbReference type="HAMAP-Rule" id="MF_01569"/>
    </source>
</evidence>
<comment type="function">
    <text evidence="10 12">Catalyzes the attachment of proline to tRNA(Pro) in a two-step reaction: proline is first activated by ATP to form Pro-AMP and then transferred to the acceptor end of tRNA(Pro). As ProRS can inadvertently accommodate and process non-cognate amino acids such as alanine and cysteine, to avoid such errors it has two additional distinct editing activities against alanine. One activity is designated as 'pretransfer' editing and involves the tRNA(Pro)-independent hydrolysis of activated Ala-AMP. The other activity is designated 'posttransfer' editing and involves deacylation of mischarged Ala-tRNA(Pro). The misacylated Cys-tRNA(Pro) is not edited by ProRS.</text>
</comment>
<dbReference type="InterPro" id="IPR002314">
    <property type="entry name" value="aa-tRNA-synt_IIb"/>
</dbReference>
<dbReference type="EMBL" id="PIPO01000001">
    <property type="protein sequence ID" value="RUO34620.1"/>
    <property type="molecule type" value="Genomic_DNA"/>
</dbReference>
<dbReference type="PRINTS" id="PR01046">
    <property type="entry name" value="TRNASYNTHPRO"/>
</dbReference>
<dbReference type="AlphaFoldDB" id="A0A432WLD2"/>
<gene>
    <name evidence="12" type="primary">proS</name>
    <name evidence="14" type="ORF">CWE14_01050</name>
</gene>
<evidence type="ECO:0000256" key="11">
    <source>
        <dbReference type="ARBA" id="ARBA00060755"/>
    </source>
</evidence>
<comment type="subcellular location">
    <subcellularLocation>
        <location evidence="1 12">Cytoplasm</location>
    </subcellularLocation>
</comment>
<dbReference type="GO" id="GO:0005829">
    <property type="term" value="C:cytosol"/>
    <property type="evidence" value="ECO:0007669"/>
    <property type="project" value="TreeGrafter"/>
</dbReference>
<dbReference type="GO" id="GO:0002161">
    <property type="term" value="F:aminoacyl-tRNA deacylase activity"/>
    <property type="evidence" value="ECO:0007669"/>
    <property type="project" value="InterPro"/>
</dbReference>
<dbReference type="InterPro" id="IPR036754">
    <property type="entry name" value="YbaK/aa-tRNA-synt-asso_dom_sf"/>
</dbReference>
<dbReference type="InterPro" id="IPR044140">
    <property type="entry name" value="ProRS_anticodon_short"/>
</dbReference>
<dbReference type="Pfam" id="PF04073">
    <property type="entry name" value="tRNA_edit"/>
    <property type="match status" value="1"/>
</dbReference>
<proteinExistence type="inferred from homology"/>
<keyword evidence="3 12" id="KW-0963">Cytoplasm</keyword>
<dbReference type="PROSITE" id="PS50862">
    <property type="entry name" value="AA_TRNA_LIGASE_II"/>
    <property type="match status" value="1"/>
</dbReference>
<dbReference type="SUPFAM" id="SSF55681">
    <property type="entry name" value="Class II aaRS and biotin synthetases"/>
    <property type="match status" value="1"/>
</dbReference>
<dbReference type="FunFam" id="3.40.50.800:FF:000006">
    <property type="entry name" value="Proline--tRNA ligase"/>
    <property type="match status" value="1"/>
</dbReference>
<dbReference type="GO" id="GO:0006433">
    <property type="term" value="P:prolyl-tRNA aminoacylation"/>
    <property type="evidence" value="ECO:0007669"/>
    <property type="project" value="UniProtKB-UniRule"/>
</dbReference>
<dbReference type="CDD" id="cd00861">
    <property type="entry name" value="ProRS_anticodon_short"/>
    <property type="match status" value="1"/>
</dbReference>
<keyword evidence="15" id="KW-1185">Reference proteome</keyword>
<dbReference type="Pfam" id="PF03129">
    <property type="entry name" value="HGTP_anticodon"/>
    <property type="match status" value="1"/>
</dbReference>
<dbReference type="CDD" id="cd04334">
    <property type="entry name" value="ProRS-INS"/>
    <property type="match status" value="1"/>
</dbReference>
<evidence type="ECO:0000259" key="13">
    <source>
        <dbReference type="PROSITE" id="PS50862"/>
    </source>
</evidence>
<dbReference type="HAMAP" id="MF_01569">
    <property type="entry name" value="Pro_tRNA_synth_type1"/>
    <property type="match status" value="1"/>
</dbReference>
<dbReference type="RefSeq" id="WP_126797679.1">
    <property type="nucleotide sequence ID" value="NZ_PIPO01000001.1"/>
</dbReference>
<organism evidence="14 15">
    <name type="scientific">Aliidiomarina soli</name>
    <dbReference type="NCBI Taxonomy" id="1928574"/>
    <lineage>
        <taxon>Bacteria</taxon>
        <taxon>Pseudomonadati</taxon>
        <taxon>Pseudomonadota</taxon>
        <taxon>Gammaproteobacteria</taxon>
        <taxon>Alteromonadales</taxon>
        <taxon>Idiomarinaceae</taxon>
        <taxon>Aliidiomarina</taxon>
    </lineage>
</organism>
<evidence type="ECO:0000256" key="3">
    <source>
        <dbReference type="ARBA" id="ARBA00022490"/>
    </source>
</evidence>
<dbReference type="InterPro" id="IPR023717">
    <property type="entry name" value="Pro-tRNA-Synthase_IIa_type1"/>
</dbReference>
<keyword evidence="7 12" id="KW-0648">Protein biosynthesis</keyword>
<dbReference type="SUPFAM" id="SSF55826">
    <property type="entry name" value="YbaK/ProRS associated domain"/>
    <property type="match status" value="1"/>
</dbReference>
<dbReference type="NCBIfam" id="TIGR00409">
    <property type="entry name" value="proS_fam_II"/>
    <property type="match status" value="1"/>
</dbReference>
<accession>A0A432WLD2</accession>
<evidence type="ECO:0000256" key="10">
    <source>
        <dbReference type="ARBA" id="ARBA00053664"/>
    </source>
</evidence>
<evidence type="ECO:0000256" key="8">
    <source>
        <dbReference type="ARBA" id="ARBA00023146"/>
    </source>
</evidence>
<dbReference type="FunFam" id="3.30.930.10:FF:000065">
    <property type="entry name" value="Proline--tRNA ligase"/>
    <property type="match status" value="1"/>
</dbReference>
<dbReference type="InterPro" id="IPR004500">
    <property type="entry name" value="Pro-tRNA-synth_IIa_bac-type"/>
</dbReference>
<keyword evidence="5 12" id="KW-0547">Nucleotide-binding</keyword>
<sequence>MRSSNYLLATLKETPSDAEIVSHQLMMRAGMVRKVASGLYTWTPTGLRVLRNVERIVREEMEAAGAIETLMPMVQPADLWQESGRWQDYGPELLRLQDRNQRDFVLGPTHEEVISELVRKEVSSYKQLPLNLFQIQTKFRDEIRPRFGVMRSREFIMKDAYSFHIDEASLEQTYQVMFKAYQTIFSRLGLDFRPVIADTGSIGGNLSHEFHVLAESGEDAIAFSDSSDYAANVELAEAIPSKDKADPATATMEEVETPNAKTIQALVEQFGLAIEKTAKTLIVHGVNENGDASGLIALMVRGDHELNDIKASKLPQVASPLTFANDDEIRAAVGAGPGSLGPVGLPLPMVVDREVAVMSDFAAGSNKDGYHYLNINWGRDVELPAVADLRNVKAGDPSPCGKGTLDIKRGIEVGHIFQLGTKYSDMMKVGVLTESGKHQNLLMGCYGIGVSRIVAAAIEQNNDANGIIWPEAMAPFEVCILPMNMHKSARVQEVAERLYEECKGAGLNVLFDDRKERPGVMFADIELIGIPHVIVVGERNLDEGMIELKNRRSGDKEKVAIADVVQQLTATNNR</sequence>
<keyword evidence="4 12" id="KW-0436">Ligase</keyword>
<dbReference type="PIRSF" id="PIRSF001535">
    <property type="entry name" value="ProRS_1"/>
    <property type="match status" value="1"/>
</dbReference>
<evidence type="ECO:0000256" key="1">
    <source>
        <dbReference type="ARBA" id="ARBA00004496"/>
    </source>
</evidence>
<dbReference type="InterPro" id="IPR036621">
    <property type="entry name" value="Anticodon-bd_dom_sf"/>
</dbReference>
<dbReference type="Proteomes" id="UP000287823">
    <property type="component" value="Unassembled WGS sequence"/>
</dbReference>
<dbReference type="InterPro" id="IPR002316">
    <property type="entry name" value="Pro-tRNA-ligase_IIa"/>
</dbReference>
<comment type="domain">
    <text evidence="12">Consists of three domains: the N-terminal catalytic domain, the editing domain and the C-terminal anticodon-binding domain.</text>
</comment>
<dbReference type="InterPro" id="IPR033730">
    <property type="entry name" value="ProRS_core_prok"/>
</dbReference>
<keyword evidence="6 12" id="KW-0067">ATP-binding</keyword>
<dbReference type="InterPro" id="IPR007214">
    <property type="entry name" value="YbaK/aa-tRNA-synth-assoc-dom"/>
</dbReference>
<dbReference type="CDD" id="cd00779">
    <property type="entry name" value="ProRS_core_prok"/>
    <property type="match status" value="1"/>
</dbReference>
<evidence type="ECO:0000256" key="6">
    <source>
        <dbReference type="ARBA" id="ARBA00022840"/>
    </source>
</evidence>
<dbReference type="EC" id="6.1.1.15" evidence="12"/>
<dbReference type="InterPro" id="IPR050062">
    <property type="entry name" value="Pro-tRNA_synthetase"/>
</dbReference>
<evidence type="ECO:0000256" key="4">
    <source>
        <dbReference type="ARBA" id="ARBA00022598"/>
    </source>
</evidence>
<dbReference type="PANTHER" id="PTHR42753:SF2">
    <property type="entry name" value="PROLINE--TRNA LIGASE"/>
    <property type="match status" value="1"/>
</dbReference>
<dbReference type="Pfam" id="PF00587">
    <property type="entry name" value="tRNA-synt_2b"/>
    <property type="match status" value="1"/>
</dbReference>
<dbReference type="InterPro" id="IPR006195">
    <property type="entry name" value="aa-tRNA-synth_II"/>
</dbReference>
<feature type="domain" description="Aminoacyl-transfer RNA synthetases class-II family profile" evidence="13">
    <location>
        <begin position="33"/>
        <end position="470"/>
    </location>
</feature>
<dbReference type="SUPFAM" id="SSF52954">
    <property type="entry name" value="Class II aaRS ABD-related"/>
    <property type="match status" value="1"/>
</dbReference>
<comment type="caution">
    <text evidence="14">The sequence shown here is derived from an EMBL/GenBank/DDBJ whole genome shotgun (WGS) entry which is preliminary data.</text>
</comment>
<protein>
    <recommendedName>
        <fullName evidence="12">Proline--tRNA ligase</fullName>
        <ecNumber evidence="12">6.1.1.15</ecNumber>
    </recommendedName>
    <alternativeName>
        <fullName evidence="12">Prolyl-tRNA synthetase</fullName>
        <shortName evidence="12">ProRS</shortName>
    </alternativeName>
</protein>
<evidence type="ECO:0000256" key="5">
    <source>
        <dbReference type="ARBA" id="ARBA00022741"/>
    </source>
</evidence>
<comment type="similarity">
    <text evidence="11 12">Belongs to the class-II aminoacyl-tRNA synthetase family. ProS type 1 subfamily.</text>
</comment>
<evidence type="ECO:0000256" key="2">
    <source>
        <dbReference type="ARBA" id="ARBA00011738"/>
    </source>
</evidence>
<dbReference type="Gene3D" id="3.40.50.800">
    <property type="entry name" value="Anticodon-binding domain"/>
    <property type="match status" value="1"/>
</dbReference>
<dbReference type="GO" id="GO:0004827">
    <property type="term" value="F:proline-tRNA ligase activity"/>
    <property type="evidence" value="ECO:0007669"/>
    <property type="project" value="UniProtKB-UniRule"/>
</dbReference>
<dbReference type="FunFam" id="3.90.960.10:FF:000001">
    <property type="entry name" value="Proline--tRNA ligase"/>
    <property type="match status" value="1"/>
</dbReference>
<dbReference type="NCBIfam" id="NF006625">
    <property type="entry name" value="PRK09194.1"/>
    <property type="match status" value="1"/>
</dbReference>